<protein>
    <recommendedName>
        <fullName evidence="8">Ig-like domain-containing protein</fullName>
    </recommendedName>
</protein>
<dbReference type="SMART" id="SM00409">
    <property type="entry name" value="IG"/>
    <property type="match status" value="1"/>
</dbReference>
<evidence type="ECO:0000256" key="2">
    <source>
        <dbReference type="ARBA" id="ARBA00022475"/>
    </source>
</evidence>
<dbReference type="InterPro" id="IPR013106">
    <property type="entry name" value="Ig_V-set"/>
</dbReference>
<evidence type="ECO:0000259" key="8">
    <source>
        <dbReference type="PROSITE" id="PS50835"/>
    </source>
</evidence>
<keyword evidence="7" id="KW-0325">Glycoprotein</keyword>
<keyword evidence="6" id="KW-1015">Disulfide bond</keyword>
<evidence type="ECO:0000256" key="3">
    <source>
        <dbReference type="ARBA" id="ARBA00022729"/>
    </source>
</evidence>
<evidence type="ECO:0000313" key="9">
    <source>
        <dbReference type="Ensembl" id="ENSENLP00000041576.1"/>
    </source>
</evidence>
<dbReference type="SUPFAM" id="SSF48726">
    <property type="entry name" value="Immunoglobulin"/>
    <property type="match status" value="1"/>
</dbReference>
<name>A0A665WCD8_ECHNA</name>
<dbReference type="InterPro" id="IPR052051">
    <property type="entry name" value="TCR_complex_component"/>
</dbReference>
<organism evidence="9 10">
    <name type="scientific">Echeneis naucrates</name>
    <name type="common">Live sharksucker</name>
    <dbReference type="NCBI Taxonomy" id="173247"/>
    <lineage>
        <taxon>Eukaryota</taxon>
        <taxon>Metazoa</taxon>
        <taxon>Chordata</taxon>
        <taxon>Craniata</taxon>
        <taxon>Vertebrata</taxon>
        <taxon>Euteleostomi</taxon>
        <taxon>Actinopterygii</taxon>
        <taxon>Neopterygii</taxon>
        <taxon>Teleostei</taxon>
        <taxon>Neoteleostei</taxon>
        <taxon>Acanthomorphata</taxon>
        <taxon>Carangaria</taxon>
        <taxon>Carangiformes</taxon>
        <taxon>Echeneidae</taxon>
        <taxon>Echeneis</taxon>
    </lineage>
</organism>
<dbReference type="GO" id="GO:0009617">
    <property type="term" value="P:response to bacterium"/>
    <property type="evidence" value="ECO:0007669"/>
    <property type="project" value="TreeGrafter"/>
</dbReference>
<sequence>YLSVWLSSLQTKPQHLIDTNLLNKCQRKHTFESALVNKGEALDCVATVHLGEPVTFKCALPSSEHSNTRVKWYKQSFGDTLRLITSLMKGTINPTFEEGFPHSRFHVDHTATTSALTIHSTVREDEALYHCAVTTWHMDQWNGTYLSLKGTSTNIFSLGI</sequence>
<evidence type="ECO:0000256" key="1">
    <source>
        <dbReference type="ARBA" id="ARBA00004236"/>
    </source>
</evidence>
<dbReference type="OMA" id="DWTENEW"/>
<keyword evidence="3" id="KW-0732">Signal</keyword>
<keyword evidence="2" id="KW-1003">Cell membrane</keyword>
<reference evidence="9" key="3">
    <citation type="submission" date="2025-09" db="UniProtKB">
        <authorList>
            <consortium name="Ensembl"/>
        </authorList>
    </citation>
    <scope>IDENTIFICATION</scope>
</reference>
<dbReference type="InterPro" id="IPR007110">
    <property type="entry name" value="Ig-like_dom"/>
</dbReference>
<evidence type="ECO:0000256" key="4">
    <source>
        <dbReference type="ARBA" id="ARBA00022859"/>
    </source>
</evidence>
<dbReference type="InParanoid" id="A0A665WCD8"/>
<dbReference type="Gene3D" id="2.60.40.10">
    <property type="entry name" value="Immunoglobulins"/>
    <property type="match status" value="1"/>
</dbReference>
<dbReference type="PANTHER" id="PTHR19433:SF111">
    <property type="entry name" value="T CELL RECEPTOR ALPHA VARIABLE 4"/>
    <property type="match status" value="1"/>
</dbReference>
<dbReference type="InterPro" id="IPR013783">
    <property type="entry name" value="Ig-like_fold"/>
</dbReference>
<dbReference type="GO" id="GO:0005886">
    <property type="term" value="C:plasma membrane"/>
    <property type="evidence" value="ECO:0007669"/>
    <property type="project" value="UniProtKB-SubCell"/>
</dbReference>
<dbReference type="InterPro" id="IPR003599">
    <property type="entry name" value="Ig_sub"/>
</dbReference>
<comment type="subcellular location">
    <subcellularLocation>
        <location evidence="1">Cell membrane</location>
    </subcellularLocation>
</comment>
<keyword evidence="4" id="KW-0391">Immunity</keyword>
<evidence type="ECO:0000313" key="10">
    <source>
        <dbReference type="Proteomes" id="UP000472264"/>
    </source>
</evidence>
<accession>A0A665WCD8</accession>
<reference evidence="9" key="2">
    <citation type="submission" date="2025-08" db="UniProtKB">
        <authorList>
            <consortium name="Ensembl"/>
        </authorList>
    </citation>
    <scope>IDENTIFICATION</scope>
</reference>
<evidence type="ECO:0000256" key="7">
    <source>
        <dbReference type="ARBA" id="ARBA00023180"/>
    </source>
</evidence>
<proteinExistence type="predicted"/>
<evidence type="ECO:0000256" key="6">
    <source>
        <dbReference type="ARBA" id="ARBA00023157"/>
    </source>
</evidence>
<dbReference type="PANTHER" id="PTHR19433">
    <property type="entry name" value="T-CELL RECEPTOR ALPHA CHAIN V REGION-RELATED"/>
    <property type="match status" value="1"/>
</dbReference>
<dbReference type="AlphaFoldDB" id="A0A665WCD8"/>
<dbReference type="InterPro" id="IPR036179">
    <property type="entry name" value="Ig-like_dom_sf"/>
</dbReference>
<dbReference type="GO" id="GO:0002376">
    <property type="term" value="P:immune system process"/>
    <property type="evidence" value="ECO:0007669"/>
    <property type="project" value="UniProtKB-KW"/>
</dbReference>
<dbReference type="Pfam" id="PF07686">
    <property type="entry name" value="V-set"/>
    <property type="match status" value="1"/>
</dbReference>
<keyword evidence="5" id="KW-0472">Membrane</keyword>
<evidence type="ECO:0000256" key="5">
    <source>
        <dbReference type="ARBA" id="ARBA00023136"/>
    </source>
</evidence>
<reference evidence="9" key="1">
    <citation type="submission" date="2021-04" db="EMBL/GenBank/DDBJ databases">
        <authorList>
            <consortium name="Wellcome Sanger Institute Data Sharing"/>
        </authorList>
    </citation>
    <scope>NUCLEOTIDE SEQUENCE [LARGE SCALE GENOMIC DNA]</scope>
</reference>
<dbReference type="Ensembl" id="ENSENLT00000042632.1">
    <property type="protein sequence ID" value="ENSENLP00000041576.1"/>
    <property type="gene ID" value="ENSENLG00000017815.1"/>
</dbReference>
<feature type="domain" description="Ig-like" evidence="8">
    <location>
        <begin position="13"/>
        <end position="134"/>
    </location>
</feature>
<keyword evidence="10" id="KW-1185">Reference proteome</keyword>
<dbReference type="Proteomes" id="UP000472264">
    <property type="component" value="Chromosome 10"/>
</dbReference>
<dbReference type="PROSITE" id="PS50835">
    <property type="entry name" value="IG_LIKE"/>
    <property type="match status" value="1"/>
</dbReference>